<dbReference type="GeneID" id="27356196"/>
<dbReference type="PANTHER" id="PTHR38111:SF6">
    <property type="entry name" value="FINGER DOMAIN PROTEIN, PUTATIVE (AFU_ORTHOLOGUE AFUA_8G01940)-RELATED"/>
    <property type="match status" value="1"/>
</dbReference>
<evidence type="ECO:0000313" key="1">
    <source>
        <dbReference type="EMBL" id="KIW45766.1"/>
    </source>
</evidence>
<dbReference type="PANTHER" id="PTHR38111">
    <property type="entry name" value="ZN(2)-C6 FUNGAL-TYPE DOMAIN-CONTAINING PROTEIN-RELATED"/>
    <property type="match status" value="1"/>
</dbReference>
<reference evidence="1 2" key="1">
    <citation type="submission" date="2015-01" db="EMBL/GenBank/DDBJ databases">
        <title>The Genome Sequence of Exophiala oligosperma CBS72588.</title>
        <authorList>
            <consortium name="The Broad Institute Genomics Platform"/>
            <person name="Cuomo C."/>
            <person name="de Hoog S."/>
            <person name="Gorbushina A."/>
            <person name="Stielow B."/>
            <person name="Teixiera M."/>
            <person name="Abouelleil A."/>
            <person name="Chapman S.B."/>
            <person name="Priest M."/>
            <person name="Young S.K."/>
            <person name="Wortman J."/>
            <person name="Nusbaum C."/>
            <person name="Birren B."/>
        </authorList>
    </citation>
    <scope>NUCLEOTIDE SEQUENCE [LARGE SCALE GENOMIC DNA]</scope>
    <source>
        <strain evidence="1 2">CBS 72588</strain>
    </source>
</reference>
<dbReference type="OrthoDB" id="5126878at2759"/>
<sequence>MPQGNQLEYPVPDNSQRMLVFTTSGPRAATQHILHGDILFGAGANVFSTNTKPHSLDLNLLDNAVRAVSLVHLSHVYQLASLEQESRHFYCISLRLLSDALSDEIRRSSTETLGATILLSFYELFASDSSQSWIRHAGGASTLMRIRGPSKHLSGLGRDIYLAYRSAIYVEALLRVEPCFLSEPEWTEMAKQIHEDLRYSDLVGAKRIELFDTAEEFYMEIILIPRVCYDASRFFQRRQNLTADEFRAYRISIIDRCRGHRAKLQSINLRFRAAIQRLEVDDVTIFQTPDPVFPMQYSYISESIAMVYLAHLSTTILLNRIVNDFESMVALHQKDSHLAENREIAREICRTASFMLASSVFGRFCLAWALQLCLVALEPGEERAWVERKLSEIGNTHTAIATDVSNHEPQSPVKELAVVDPC</sequence>
<dbReference type="Pfam" id="PF11951">
    <property type="entry name" value="Fungal_trans_2"/>
    <property type="match status" value="1"/>
</dbReference>
<organism evidence="1 2">
    <name type="scientific">Exophiala oligosperma</name>
    <dbReference type="NCBI Taxonomy" id="215243"/>
    <lineage>
        <taxon>Eukaryota</taxon>
        <taxon>Fungi</taxon>
        <taxon>Dikarya</taxon>
        <taxon>Ascomycota</taxon>
        <taxon>Pezizomycotina</taxon>
        <taxon>Eurotiomycetes</taxon>
        <taxon>Chaetothyriomycetidae</taxon>
        <taxon>Chaetothyriales</taxon>
        <taxon>Herpotrichiellaceae</taxon>
        <taxon>Exophiala</taxon>
    </lineage>
</organism>
<dbReference type="STRING" id="215243.A0A0D2B0W1"/>
<accession>A0A0D2B0W1</accession>
<keyword evidence="2" id="KW-1185">Reference proteome</keyword>
<evidence type="ECO:0008006" key="3">
    <source>
        <dbReference type="Google" id="ProtNLM"/>
    </source>
</evidence>
<protein>
    <recommendedName>
        <fullName evidence="3">Transcription factor domain-containing protein</fullName>
    </recommendedName>
</protein>
<dbReference type="VEuPathDB" id="FungiDB:PV06_04122"/>
<dbReference type="EMBL" id="KN847334">
    <property type="protein sequence ID" value="KIW45766.1"/>
    <property type="molecule type" value="Genomic_DNA"/>
</dbReference>
<gene>
    <name evidence="1" type="ORF">PV06_04122</name>
</gene>
<proteinExistence type="predicted"/>
<name>A0A0D2B0W1_9EURO</name>
<dbReference type="InterPro" id="IPR053178">
    <property type="entry name" value="Osmoadaptation_assoc"/>
</dbReference>
<dbReference type="Proteomes" id="UP000053342">
    <property type="component" value="Unassembled WGS sequence"/>
</dbReference>
<dbReference type="InterPro" id="IPR021858">
    <property type="entry name" value="Fun_TF"/>
</dbReference>
<dbReference type="HOGENOM" id="CLU_021599_8_0_1"/>
<dbReference type="AlphaFoldDB" id="A0A0D2B0W1"/>
<evidence type="ECO:0000313" key="2">
    <source>
        <dbReference type="Proteomes" id="UP000053342"/>
    </source>
</evidence>
<dbReference type="RefSeq" id="XP_016265982.1">
    <property type="nucleotide sequence ID" value="XM_016404977.1"/>
</dbReference>